<dbReference type="AlphaFoldDB" id="A0A0L0TCL7"/>
<gene>
    <name evidence="2" type="ORF">AMAG_17046</name>
</gene>
<dbReference type="OrthoDB" id="10514344at2759"/>
<accession>A0A0L0TCL7</accession>
<feature type="region of interest" description="Disordered" evidence="1">
    <location>
        <begin position="1"/>
        <end position="27"/>
    </location>
</feature>
<evidence type="ECO:0000256" key="1">
    <source>
        <dbReference type="SAM" id="MobiDB-lite"/>
    </source>
</evidence>
<reference evidence="3" key="2">
    <citation type="submission" date="2009-11" db="EMBL/GenBank/DDBJ databases">
        <title>The Genome Sequence of Allomyces macrogynus strain ATCC 38327.</title>
        <authorList>
            <consortium name="The Broad Institute Genome Sequencing Platform"/>
            <person name="Russ C."/>
            <person name="Cuomo C."/>
            <person name="Shea T."/>
            <person name="Young S.K."/>
            <person name="Zeng Q."/>
            <person name="Koehrsen M."/>
            <person name="Haas B."/>
            <person name="Borodovsky M."/>
            <person name="Guigo R."/>
            <person name="Alvarado L."/>
            <person name="Berlin A."/>
            <person name="Borenstein D."/>
            <person name="Chen Z."/>
            <person name="Engels R."/>
            <person name="Freedman E."/>
            <person name="Gellesch M."/>
            <person name="Goldberg J."/>
            <person name="Griggs A."/>
            <person name="Gujja S."/>
            <person name="Heiman D."/>
            <person name="Hepburn T."/>
            <person name="Howarth C."/>
            <person name="Jen D."/>
            <person name="Larson L."/>
            <person name="Lewis B."/>
            <person name="Mehta T."/>
            <person name="Park D."/>
            <person name="Pearson M."/>
            <person name="Roberts A."/>
            <person name="Saif S."/>
            <person name="Shenoy N."/>
            <person name="Sisk P."/>
            <person name="Stolte C."/>
            <person name="Sykes S."/>
            <person name="Walk T."/>
            <person name="White J."/>
            <person name="Yandava C."/>
            <person name="Burger G."/>
            <person name="Gray M.W."/>
            <person name="Holland P.W.H."/>
            <person name="King N."/>
            <person name="Lang F.B.F."/>
            <person name="Roger A.J."/>
            <person name="Ruiz-Trillo I."/>
            <person name="Lander E."/>
            <person name="Nusbaum C."/>
        </authorList>
    </citation>
    <scope>NUCLEOTIDE SEQUENCE [LARGE SCALE GENOMIC DNA]</scope>
    <source>
        <strain evidence="3">ATCC 38327</strain>
    </source>
</reference>
<protein>
    <submittedName>
        <fullName evidence="2">Uncharacterized protein</fullName>
    </submittedName>
</protein>
<evidence type="ECO:0000313" key="2">
    <source>
        <dbReference type="EMBL" id="KNE72603.1"/>
    </source>
</evidence>
<evidence type="ECO:0000313" key="3">
    <source>
        <dbReference type="Proteomes" id="UP000054350"/>
    </source>
</evidence>
<sequence length="655" mass="71279">MPVATLQEQGDLATASRTTPVRNPASLPGLPTELLDLITAQLLRYLHGQEACPGPGPLFQLAGTCRSIRATALRHLVASFAVAAVDVIDWRFRGGERTVNIHVAIGKRGCTLCSKGGRIDPICAVQVVSNVVDHGTLTVQSERALRVPRLWLTTLQVGEVVGSGVFPRWLGLATCQADTLIDVLPDLERIIFRSSMVSGKDQAVLMAAKERLVSLALDCSSRMTWLADLVFPRLHSLTLHCIGDHSNIAALPAAPALCELRIGGSGRILTHDAAMYRRYLSYLSSVTVLDQEWDCSFYGDLDAWTAHPTSASMGIADAFAQALRAIEAEFPFRGARLQTIKFAALGAVFPALITAESTPLFYSLLARTTLPALWTARVVMNQSFTSPERDLTLPMLPVLHNLEIMAVQHRGFTDPPCPTVLSTAPWSTTLPRLKRFVCDTNDVTLLALAHPGLHDVRLAAAVWNQLDPGTVHLPSVTRFALTNDDEQNPVKSLSALTGIPRVSHLDLDLHYLTLPVAAALSQIEIANVSCPRDLALVPDPATEMPSTLRLLYISTNAQTWSIVCATHVAPGIPWPTHVVVDMSASVVVADRDVKRIGLLMAWLRSEYWPSAVQPVRLEIRVGGSLESVKRIREIMQLLVFTSMVELVVVPAQEAT</sequence>
<name>A0A0L0TCL7_ALLM3</name>
<dbReference type="SUPFAM" id="SSF52058">
    <property type="entry name" value="L domain-like"/>
    <property type="match status" value="1"/>
</dbReference>
<proteinExistence type="predicted"/>
<keyword evidence="3" id="KW-1185">Reference proteome</keyword>
<dbReference type="Proteomes" id="UP000054350">
    <property type="component" value="Unassembled WGS sequence"/>
</dbReference>
<reference evidence="2 3" key="1">
    <citation type="submission" date="2009-11" db="EMBL/GenBank/DDBJ databases">
        <title>Annotation of Allomyces macrogynus ATCC 38327.</title>
        <authorList>
            <consortium name="The Broad Institute Genome Sequencing Platform"/>
            <person name="Russ C."/>
            <person name="Cuomo C."/>
            <person name="Burger G."/>
            <person name="Gray M.W."/>
            <person name="Holland P.W.H."/>
            <person name="King N."/>
            <person name="Lang F.B.F."/>
            <person name="Roger A.J."/>
            <person name="Ruiz-Trillo I."/>
            <person name="Young S.K."/>
            <person name="Zeng Q."/>
            <person name="Gargeya S."/>
            <person name="Fitzgerald M."/>
            <person name="Haas B."/>
            <person name="Abouelleil A."/>
            <person name="Alvarado L."/>
            <person name="Arachchi H.M."/>
            <person name="Berlin A."/>
            <person name="Chapman S.B."/>
            <person name="Gearin G."/>
            <person name="Goldberg J."/>
            <person name="Griggs A."/>
            <person name="Gujja S."/>
            <person name="Hansen M."/>
            <person name="Heiman D."/>
            <person name="Howarth C."/>
            <person name="Larimer J."/>
            <person name="Lui A."/>
            <person name="MacDonald P.J.P."/>
            <person name="McCowen C."/>
            <person name="Montmayeur A."/>
            <person name="Murphy C."/>
            <person name="Neiman D."/>
            <person name="Pearson M."/>
            <person name="Priest M."/>
            <person name="Roberts A."/>
            <person name="Saif S."/>
            <person name="Shea T."/>
            <person name="Sisk P."/>
            <person name="Stolte C."/>
            <person name="Sykes S."/>
            <person name="Wortman J."/>
            <person name="Nusbaum C."/>
            <person name="Birren B."/>
        </authorList>
    </citation>
    <scope>NUCLEOTIDE SEQUENCE [LARGE SCALE GENOMIC DNA]</scope>
    <source>
        <strain evidence="2 3">ATCC 38327</strain>
    </source>
</reference>
<organism evidence="2 3">
    <name type="scientific">Allomyces macrogynus (strain ATCC 38327)</name>
    <name type="common">Allomyces javanicus var. macrogynus</name>
    <dbReference type="NCBI Taxonomy" id="578462"/>
    <lineage>
        <taxon>Eukaryota</taxon>
        <taxon>Fungi</taxon>
        <taxon>Fungi incertae sedis</taxon>
        <taxon>Blastocladiomycota</taxon>
        <taxon>Blastocladiomycetes</taxon>
        <taxon>Blastocladiales</taxon>
        <taxon>Blastocladiaceae</taxon>
        <taxon>Allomyces</taxon>
    </lineage>
</organism>
<dbReference type="EMBL" id="GG745381">
    <property type="protein sequence ID" value="KNE72603.1"/>
    <property type="molecule type" value="Genomic_DNA"/>
</dbReference>
<dbReference type="VEuPathDB" id="FungiDB:AMAG_17046"/>